<sequence>MQRPRPRRSESKSTSHADARAPNLTVLKPQQKNIRNKNTTQTQHRAHPS</sequence>
<evidence type="ECO:0000313" key="3">
    <source>
        <dbReference type="EMBL" id="AIF78466.1"/>
    </source>
</evidence>
<dbReference type="Proteomes" id="UP000236551">
    <property type="component" value="Plasmid pCV839-15-p2"/>
</dbReference>
<keyword evidence="3" id="KW-0614">Plasmid</keyword>
<feature type="compositionally biased region" description="Polar residues" evidence="1">
    <location>
        <begin position="28"/>
        <end position="43"/>
    </location>
</feature>
<dbReference type="AlphaFoldDB" id="A0A075MGX9"/>
<reference evidence="3" key="1">
    <citation type="journal article" date="2014" name="J. Antimicrob. Chemother.">
        <title>Nucleotide sequences of 16 transmissible plasmids identified in nine multidrug-resistant Escherichia coli isolates expressing an ESBL phenotype isolated from food-producing animals and healthy humans.</title>
        <authorList>
            <person name="Wang J."/>
            <person name="Stephan R."/>
            <person name="Power K."/>
            <person name="Yan Q."/>
            <person name="Hachler H."/>
            <person name="Fanning S."/>
        </authorList>
    </citation>
    <scope>NUCLEOTIDE SEQUENCE</scope>
    <source>
        <strain evidence="4">Chicken-49</strain>
        <strain evidence="3">Chicken-60</strain>
        <strain evidence="2">Human-2291</strain>
        <plasmid evidence="4">pC49-108</plasmid>
        <plasmid evidence="3">pC60-108</plasmid>
        <plasmid evidence="2">pH2291-112</plasmid>
    </source>
</reference>
<protein>
    <submittedName>
        <fullName evidence="3">Uncharacterized protein</fullName>
    </submittedName>
</protein>
<feature type="compositionally biased region" description="Basic and acidic residues" evidence="1">
    <location>
        <begin position="7"/>
        <end position="19"/>
    </location>
</feature>
<feature type="region of interest" description="Disordered" evidence="1">
    <location>
        <begin position="1"/>
        <end position="49"/>
    </location>
</feature>
<dbReference type="EMBL" id="CP024976">
    <property type="protein sequence ID" value="ATZ30036.1"/>
    <property type="molecule type" value="Genomic_DNA"/>
</dbReference>
<evidence type="ECO:0000313" key="4">
    <source>
        <dbReference type="EMBL" id="AIF79073.1"/>
    </source>
</evidence>
<evidence type="ECO:0000313" key="2">
    <source>
        <dbReference type="EMBL" id="AIF77896.1"/>
    </source>
</evidence>
<geneLocation type="plasmid" evidence="5">
    <name>pCV839-15-p2</name>
</geneLocation>
<geneLocation type="plasmid" evidence="3">
    <name>pC60-108</name>
</geneLocation>
<proteinExistence type="predicted"/>
<reference evidence="5 6" key="2">
    <citation type="submission" date="2017-11" db="EMBL/GenBank/DDBJ databases">
        <title>Escherichia coli CV839-15 Genome sequencing and assembly.</title>
        <authorList>
            <person name="Li Z."/>
            <person name="Song N."/>
            <person name="Li W."/>
            <person name="Philip H.R."/>
            <person name="Bu Z."/>
            <person name="Siguo L."/>
        </authorList>
    </citation>
    <scope>NUCLEOTIDE SEQUENCE [LARGE SCALE GENOMIC DNA]</scope>
    <source>
        <strain evidence="5 6">CV839-15</strain>
        <plasmid evidence="5">pCV839-15-p2</plasmid>
        <plasmid evidence="6">Plasmid pcv839-15-p2</plasmid>
    </source>
</reference>
<dbReference type="EMBL" id="KJ484629">
    <property type="protein sequence ID" value="AIF77896.1"/>
    <property type="molecule type" value="Genomic_DNA"/>
</dbReference>
<evidence type="ECO:0000313" key="6">
    <source>
        <dbReference type="Proteomes" id="UP000236551"/>
    </source>
</evidence>
<evidence type="ECO:0000313" key="5">
    <source>
        <dbReference type="EMBL" id="ATZ30036.1"/>
    </source>
</evidence>
<name>A0A075MGX9_ECOLX</name>
<evidence type="ECO:0000256" key="1">
    <source>
        <dbReference type="SAM" id="MobiDB-lite"/>
    </source>
</evidence>
<gene>
    <name evidence="5" type="ORF">CV83915_2p0033</name>
</gene>
<geneLocation type="plasmid" evidence="4">
    <name>pC49-108</name>
</geneLocation>
<geneLocation type="plasmid" evidence="2">
    <name>pH2291-112</name>
</geneLocation>
<dbReference type="EMBL" id="KJ484638">
    <property type="protein sequence ID" value="AIF79073.1"/>
    <property type="molecule type" value="Genomic_DNA"/>
</dbReference>
<dbReference type="EMBL" id="KJ484635">
    <property type="protein sequence ID" value="AIF78466.1"/>
    <property type="molecule type" value="Genomic_DNA"/>
</dbReference>
<geneLocation type="plasmid" evidence="6">
    <name>pcv839-15-p2</name>
</geneLocation>
<accession>A0A075MGX9</accession>
<organism evidence="3">
    <name type="scientific">Escherichia coli</name>
    <dbReference type="NCBI Taxonomy" id="562"/>
    <lineage>
        <taxon>Bacteria</taxon>
        <taxon>Pseudomonadati</taxon>
        <taxon>Pseudomonadota</taxon>
        <taxon>Gammaproteobacteria</taxon>
        <taxon>Enterobacterales</taxon>
        <taxon>Enterobacteriaceae</taxon>
        <taxon>Escherichia</taxon>
    </lineage>
</organism>